<dbReference type="Gene3D" id="3.40.980.10">
    <property type="entry name" value="MoaB/Mog-like domain"/>
    <property type="match status" value="1"/>
</dbReference>
<dbReference type="RefSeq" id="WP_282585708.1">
    <property type="nucleotide sequence ID" value="NZ_JAMOIM010000009.1"/>
</dbReference>
<dbReference type="AlphaFoldDB" id="A0AA41Z2V1"/>
<dbReference type="Pfam" id="PF00994">
    <property type="entry name" value="MoCF_biosynth"/>
    <property type="match status" value="1"/>
</dbReference>
<proteinExistence type="predicted"/>
<gene>
    <name evidence="2" type="ORF">M8523_15055</name>
</gene>
<accession>A0AA41Z2V1</accession>
<dbReference type="SMART" id="SM00852">
    <property type="entry name" value="MoCF_biosynth"/>
    <property type="match status" value="1"/>
</dbReference>
<protein>
    <submittedName>
        <fullName evidence="2">Molybdopterin-binding protein</fullName>
    </submittedName>
</protein>
<keyword evidence="3" id="KW-1185">Reference proteome</keyword>
<dbReference type="EMBL" id="JAMOIM010000009">
    <property type="protein sequence ID" value="MCW6509340.1"/>
    <property type="molecule type" value="Genomic_DNA"/>
</dbReference>
<evidence type="ECO:0000313" key="3">
    <source>
        <dbReference type="Proteomes" id="UP001165667"/>
    </source>
</evidence>
<comment type="caution">
    <text evidence="2">The sequence shown here is derived from an EMBL/GenBank/DDBJ whole genome shotgun (WGS) entry which is preliminary data.</text>
</comment>
<dbReference type="SUPFAM" id="SSF53218">
    <property type="entry name" value="Molybdenum cofactor biosynthesis proteins"/>
    <property type="match status" value="1"/>
</dbReference>
<dbReference type="InterPro" id="IPR036425">
    <property type="entry name" value="MoaB/Mog-like_dom_sf"/>
</dbReference>
<evidence type="ECO:0000313" key="2">
    <source>
        <dbReference type="EMBL" id="MCW6509340.1"/>
    </source>
</evidence>
<dbReference type="Proteomes" id="UP001165667">
    <property type="component" value="Unassembled WGS sequence"/>
</dbReference>
<sequence length="354" mass="37238">MKFGPVPLNGAIGATVAHALHVGSVTLKKGEVVTGDHVAALASLGVAELMVARMEVDDVGENEAAQRLAQTIGGVHLSTDRAFTGRANLFARTSGVLSLDVEAVNRLNAIDESLTLATLPPFRAVVAGEMVATVKIIPFAVSRQSLNEALRLAGQPIVDLKPFQALQVGVLSTVLPGLKPSVIRKTVQHLADRLAIAGAPIVADETLPHDTRALSERLIGLSRKCDLVVVFGASAITDRRDVIPAALTEAGGTIEQFGMPVDPGNLLLLGRLGRAWVIGAPGCARSPKENGFDWILQRLLAGIEVTRDDIRRLGAGGLLMEIVSRPQPRLDTVLPLGSKRPIGVEVAADNDALL</sequence>
<evidence type="ECO:0000259" key="1">
    <source>
        <dbReference type="SMART" id="SM00852"/>
    </source>
</evidence>
<dbReference type="CDD" id="cd03522">
    <property type="entry name" value="MoeA_like"/>
    <property type="match status" value="1"/>
</dbReference>
<reference evidence="2" key="1">
    <citation type="submission" date="2022-05" db="EMBL/GenBank/DDBJ databases">
        <authorList>
            <person name="Pankratov T."/>
        </authorList>
    </citation>
    <scope>NUCLEOTIDE SEQUENCE</scope>
    <source>
        <strain evidence="2">BP6-180914</strain>
    </source>
</reference>
<feature type="domain" description="MoaB/Mog" evidence="1">
    <location>
        <begin position="169"/>
        <end position="301"/>
    </location>
</feature>
<dbReference type="InterPro" id="IPR001453">
    <property type="entry name" value="MoaB/Mog_dom"/>
</dbReference>
<name>A0AA41Z2V1_9HYPH</name>
<organism evidence="2 3">
    <name type="scientific">Lichenifustis flavocetrariae</name>
    <dbReference type="NCBI Taxonomy" id="2949735"/>
    <lineage>
        <taxon>Bacteria</taxon>
        <taxon>Pseudomonadati</taxon>
        <taxon>Pseudomonadota</taxon>
        <taxon>Alphaproteobacteria</taxon>
        <taxon>Hyphomicrobiales</taxon>
        <taxon>Lichenihabitantaceae</taxon>
        <taxon>Lichenifustis</taxon>
    </lineage>
</organism>